<dbReference type="Proteomes" id="UP000001640">
    <property type="component" value="Chromosome 5"/>
</dbReference>
<reference evidence="2 3" key="1">
    <citation type="journal article" date="2011" name="Proc. Natl. Acad. Sci. U.S.A.">
        <title>Evolutionary erosion of yeast sex chromosomes by mating-type switching accidents.</title>
        <authorList>
            <person name="Gordon J.L."/>
            <person name="Armisen D."/>
            <person name="Proux-Wera E."/>
            <person name="Oheigeartaigh S.S."/>
            <person name="Byrne K.P."/>
            <person name="Wolfe K.H."/>
        </authorList>
    </citation>
    <scope>NUCLEOTIDE SEQUENCE [LARGE SCALE GENOMIC DNA]</scope>
    <source>
        <strain evidence="3">ATCC 76901 / BCRC 22586 / CBS 4309 / NBRC 1992 / NRRL Y-12630</strain>
    </source>
</reference>
<keyword evidence="3" id="KW-1185">Reference proteome</keyword>
<dbReference type="EMBL" id="HE576756">
    <property type="protein sequence ID" value="CCC70383.1"/>
    <property type="molecule type" value="Genomic_DNA"/>
</dbReference>
<dbReference type="InParanoid" id="G0VFW4"/>
<evidence type="ECO:0000256" key="1">
    <source>
        <dbReference type="SAM" id="Phobius"/>
    </source>
</evidence>
<organism evidence="2 3">
    <name type="scientific">Naumovozyma castellii</name>
    <name type="common">Yeast</name>
    <name type="synonym">Saccharomyces castellii</name>
    <dbReference type="NCBI Taxonomy" id="27288"/>
    <lineage>
        <taxon>Eukaryota</taxon>
        <taxon>Fungi</taxon>
        <taxon>Dikarya</taxon>
        <taxon>Ascomycota</taxon>
        <taxon>Saccharomycotina</taxon>
        <taxon>Saccharomycetes</taxon>
        <taxon>Saccharomycetales</taxon>
        <taxon>Saccharomycetaceae</taxon>
        <taxon>Naumovozyma</taxon>
    </lineage>
</organism>
<evidence type="ECO:0000313" key="2">
    <source>
        <dbReference type="EMBL" id="CCC70383.1"/>
    </source>
</evidence>
<gene>
    <name evidence="2" type="primary">NCAS0E03130</name>
    <name evidence="2" type="ordered locus">NCAS_0E03130</name>
</gene>
<keyword evidence="1" id="KW-0812">Transmembrane</keyword>
<dbReference type="HOGENOM" id="CLU_219857_0_0_1"/>
<name>G0VFW4_NAUCA</name>
<proteinExistence type="predicted"/>
<keyword evidence="1" id="KW-1133">Transmembrane helix</keyword>
<dbReference type="AlphaFoldDB" id="G0VFW4"/>
<dbReference type="KEGG" id="ncs:NCAS_0E03130"/>
<keyword evidence="1" id="KW-0472">Membrane</keyword>
<dbReference type="RefSeq" id="XP_003676740.1">
    <property type="nucleotide sequence ID" value="XM_003676692.1"/>
</dbReference>
<evidence type="ECO:0000313" key="3">
    <source>
        <dbReference type="Proteomes" id="UP000001640"/>
    </source>
</evidence>
<sequence length="37" mass="4368">MQDFSVFISVFAFFFIFYYGAHSVTINKNKFDVPNLI</sequence>
<accession>G0VFW4</accession>
<protein>
    <submittedName>
        <fullName evidence="2">Uncharacterized protein</fullName>
    </submittedName>
</protein>
<feature type="transmembrane region" description="Helical" evidence="1">
    <location>
        <begin position="6"/>
        <end position="26"/>
    </location>
</feature>
<reference key="2">
    <citation type="submission" date="2011-08" db="EMBL/GenBank/DDBJ databases">
        <title>Genome sequence of Naumovozyma castellii.</title>
        <authorList>
            <person name="Gordon J.L."/>
            <person name="Armisen D."/>
            <person name="Proux-Wera E."/>
            <person name="OhEigeartaigh S.S."/>
            <person name="Byrne K.P."/>
            <person name="Wolfe K.H."/>
        </authorList>
    </citation>
    <scope>NUCLEOTIDE SEQUENCE</scope>
    <source>
        <strain>Type strain:CBS 4309</strain>
    </source>
</reference>
<dbReference type="GeneID" id="96904012"/>
<dbReference type="FunCoup" id="G0VFW4">
    <property type="interactions" value="28"/>
</dbReference>